<dbReference type="InterPro" id="IPR011051">
    <property type="entry name" value="RmlC_Cupin_sf"/>
</dbReference>
<reference evidence="3" key="1">
    <citation type="submission" date="2017-09" db="EMBL/GenBank/DDBJ databases">
        <title>Depth-based differentiation of microbial function through sediment-hosted aquifers and enrichment of novel symbionts in the deep terrestrial subsurface.</title>
        <authorList>
            <person name="Probst A.J."/>
            <person name="Ladd B."/>
            <person name="Jarett J.K."/>
            <person name="Geller-Mcgrath D.E."/>
            <person name="Sieber C.M.K."/>
            <person name="Emerson J.B."/>
            <person name="Anantharaman K."/>
            <person name="Thomas B.C."/>
            <person name="Malmstrom R."/>
            <person name="Stieglmeier M."/>
            <person name="Klingl A."/>
            <person name="Woyke T."/>
            <person name="Ryan C.M."/>
            <person name="Banfield J.F."/>
        </authorList>
    </citation>
    <scope>NUCLEOTIDE SEQUENCE [LARGE SCALE GENOMIC DNA]</scope>
</reference>
<dbReference type="GO" id="GO:0005829">
    <property type="term" value="C:cytosol"/>
    <property type="evidence" value="ECO:0007669"/>
    <property type="project" value="TreeGrafter"/>
</dbReference>
<evidence type="ECO:0000256" key="1">
    <source>
        <dbReference type="PIRSR" id="PIRSR600888-3"/>
    </source>
</evidence>
<dbReference type="Pfam" id="PF00908">
    <property type="entry name" value="dTDP_sugar_isom"/>
    <property type="match status" value="1"/>
</dbReference>
<dbReference type="PANTHER" id="PTHR21047">
    <property type="entry name" value="DTDP-6-DEOXY-D-GLUCOSE-3,5 EPIMERASE"/>
    <property type="match status" value="1"/>
</dbReference>
<gene>
    <name evidence="2" type="ORF">COT93_02095</name>
</gene>
<dbReference type="PANTHER" id="PTHR21047:SF2">
    <property type="entry name" value="THYMIDINE DIPHOSPHO-4-KETO-RHAMNOSE 3,5-EPIMERASE"/>
    <property type="match status" value="1"/>
</dbReference>
<dbReference type="EMBL" id="PFAL01000018">
    <property type="protein sequence ID" value="PIR95483.1"/>
    <property type="molecule type" value="Genomic_DNA"/>
</dbReference>
<comment type="caution">
    <text evidence="2">The sequence shown here is derived from an EMBL/GenBank/DDBJ whole genome shotgun (WGS) entry which is preliminary data.</text>
</comment>
<dbReference type="Proteomes" id="UP000229972">
    <property type="component" value="Unassembled WGS sequence"/>
</dbReference>
<dbReference type="SUPFAM" id="SSF51182">
    <property type="entry name" value="RmlC-like cupins"/>
    <property type="match status" value="1"/>
</dbReference>
<dbReference type="InterPro" id="IPR014710">
    <property type="entry name" value="RmlC-like_jellyroll"/>
</dbReference>
<proteinExistence type="predicted"/>
<dbReference type="GO" id="GO:0008830">
    <property type="term" value="F:dTDP-4-dehydrorhamnose 3,5-epimerase activity"/>
    <property type="evidence" value="ECO:0007669"/>
    <property type="project" value="InterPro"/>
</dbReference>
<evidence type="ECO:0000313" key="3">
    <source>
        <dbReference type="Proteomes" id="UP000229972"/>
    </source>
</evidence>
<evidence type="ECO:0000313" key="2">
    <source>
        <dbReference type="EMBL" id="PIR95483.1"/>
    </source>
</evidence>
<feature type="site" description="Participates in a stacking interaction with the thymidine ring of dTDP-4-oxo-6-deoxyglucose" evidence="1">
    <location>
        <position position="125"/>
    </location>
</feature>
<dbReference type="InterPro" id="IPR000888">
    <property type="entry name" value="RmlC-like"/>
</dbReference>
<accession>A0A2H0V8T8</accession>
<organism evidence="2 3">
    <name type="scientific">Candidatus Falkowbacteria bacterium CG10_big_fil_rev_8_21_14_0_10_37_18</name>
    <dbReference type="NCBI Taxonomy" id="1974562"/>
    <lineage>
        <taxon>Bacteria</taxon>
        <taxon>Candidatus Falkowiibacteriota</taxon>
    </lineage>
</organism>
<sequence>MIKDVIIKNLTRYNDERGWLTEIFRRDELNFTPAMSYVSMTNPGVVRGPHEHVSQSDCFVFLGPGSFRLYLWDRRDDSSTKGEAMDLEVGENNPSLVIVPPGVVHGYKCISDVAALSINLPDQLYKGEGKSEEIDEIRWEIDPESPYKIN</sequence>
<dbReference type="GO" id="GO:0019305">
    <property type="term" value="P:dTDP-rhamnose biosynthetic process"/>
    <property type="evidence" value="ECO:0007669"/>
    <property type="project" value="TreeGrafter"/>
</dbReference>
<dbReference type="AlphaFoldDB" id="A0A2H0V8T8"/>
<name>A0A2H0V8T8_9BACT</name>
<dbReference type="GO" id="GO:0000271">
    <property type="term" value="P:polysaccharide biosynthetic process"/>
    <property type="evidence" value="ECO:0007669"/>
    <property type="project" value="TreeGrafter"/>
</dbReference>
<dbReference type="Gene3D" id="2.60.120.10">
    <property type="entry name" value="Jelly Rolls"/>
    <property type="match status" value="1"/>
</dbReference>
<protein>
    <submittedName>
        <fullName evidence="2">dTDP-4-dehydrorhamnose 3,5-epimerase</fullName>
    </submittedName>
</protein>